<evidence type="ECO:0000313" key="3">
    <source>
        <dbReference type="Proteomes" id="UP000244093"/>
    </source>
</evidence>
<reference evidence="2 3" key="1">
    <citation type="journal article" date="2018" name="Syst. Appl. Microbiol.">
        <title>A new symbiotic nanoarchaeote (Candidatus Nanoclepta minutus) and its host (Zestosphaera tikiterensis gen. nov., sp. nov.) from a New Zealand hot spring.</title>
        <authorList>
            <person name="St John E."/>
            <person name="Liu Y."/>
            <person name="Podar M."/>
            <person name="Stott M.B."/>
            <person name="Meneghin J."/>
            <person name="Chen Z."/>
            <person name="Lagutin K."/>
            <person name="Mitchell K."/>
            <person name="Reysenbach A.L."/>
        </authorList>
    </citation>
    <scope>NUCLEOTIDE SEQUENCE [LARGE SCALE GENOMIC DNA]</scope>
    <source>
        <strain evidence="2">NZ3</strain>
    </source>
</reference>
<dbReference type="NCBIfam" id="NF001687">
    <property type="entry name" value="PRK00447.1"/>
    <property type="match status" value="1"/>
</dbReference>
<organism evidence="2 3">
    <name type="scientific">Zestosphaera tikiterensis</name>
    <dbReference type="NCBI Taxonomy" id="1973259"/>
    <lineage>
        <taxon>Archaea</taxon>
        <taxon>Thermoproteota</taxon>
        <taxon>Thermoprotei</taxon>
        <taxon>Desulfurococcales</taxon>
        <taxon>Desulfurococcaceae</taxon>
        <taxon>Zestosphaera</taxon>
    </lineage>
</organism>
<dbReference type="InterPro" id="IPR002739">
    <property type="entry name" value="PAB1135-like"/>
</dbReference>
<dbReference type="Proteomes" id="UP000244093">
    <property type="component" value="Unassembled WGS sequence"/>
</dbReference>
<dbReference type="Gene3D" id="3.30.1440.10">
    <property type="match status" value="1"/>
</dbReference>
<evidence type="ECO:0000313" key="2">
    <source>
        <dbReference type="EMBL" id="PUA33245.1"/>
    </source>
</evidence>
<protein>
    <recommendedName>
        <fullName evidence="1">UPF0201 protein B7O98_02080</fullName>
    </recommendedName>
</protein>
<comment type="similarity">
    <text evidence="1">Belongs to the UPF0201 family.</text>
</comment>
<proteinExistence type="inferred from homology"/>
<dbReference type="EMBL" id="NBVN01000002">
    <property type="protein sequence ID" value="PUA33245.1"/>
    <property type="molecule type" value="Genomic_DNA"/>
</dbReference>
<dbReference type="PANTHER" id="PTHR39652:SF1">
    <property type="entry name" value="UPF0201 PROTEIN TK1335"/>
    <property type="match status" value="1"/>
</dbReference>
<gene>
    <name evidence="2" type="ORF">B7O98_02080</name>
</gene>
<dbReference type="Pfam" id="PF01877">
    <property type="entry name" value="RNA_binding"/>
    <property type="match status" value="1"/>
</dbReference>
<evidence type="ECO:0000256" key="1">
    <source>
        <dbReference type="HAMAP-Rule" id="MF_01112"/>
    </source>
</evidence>
<dbReference type="PANTHER" id="PTHR39652">
    <property type="entry name" value="UPF0201 PROTEIN TK1335"/>
    <property type="match status" value="1"/>
</dbReference>
<sequence>MFLLRVKAELRPTEDEEKVFKALKNLFEFERLEVIDSYPYKAVVGESKNITSLKKLHDILRQERILDAVRNVLIKSKSGSTVEFKLHKQSAYVGRVSLITYDSESPLGPIVVTISSDKIDEVIEWLAPKTVSGHPIHERPMPEVDP</sequence>
<name>A0A2R7Y6T5_9CREN</name>
<dbReference type="AlphaFoldDB" id="A0A2R7Y6T5"/>
<dbReference type="HAMAP" id="MF_01112">
    <property type="entry name" value="UPF0201"/>
    <property type="match status" value="1"/>
</dbReference>
<comment type="caution">
    <text evidence="2">The sequence shown here is derived from an EMBL/GenBank/DDBJ whole genome shotgun (WGS) entry which is preliminary data.</text>
</comment>
<accession>A0A2R7Y6T5</accession>
<dbReference type="SUPFAM" id="SSF55282">
    <property type="entry name" value="RL5-like"/>
    <property type="match status" value="1"/>
</dbReference>
<dbReference type="InterPro" id="IPR022803">
    <property type="entry name" value="Ribosomal_uL5_dom_sf"/>
</dbReference>